<keyword evidence="2" id="KW-1185">Reference proteome</keyword>
<reference evidence="1 2" key="1">
    <citation type="submission" date="2019-06" db="EMBL/GenBank/DDBJ databases">
        <authorList>
            <person name="Austin C.R."/>
            <person name="Baumgardner C.A."/>
            <person name="Baysinger H.J."/>
            <person name="David A.M."/>
            <person name="Folse N.B."/>
            <person name="Gammon C.A."/>
            <person name="Garcia V.M."/>
            <person name="Gobble C.S."/>
            <person name="Herold B.N."/>
            <person name="Huamancondor M.S."/>
            <person name="Matheson G.R."/>
            <person name="Mondragon I."/>
            <person name="Nemes S.A."/>
            <person name="Neri L.M."/>
            <person name="Renaud V.D."/>
            <person name="Rigsbee E.A."/>
            <person name="Rockette B.M."/>
            <person name="Santiago M.R."/>
            <person name="Savage M.D."/>
            <person name="Simpson J.M."/>
            <person name="Slentz J.N."/>
            <person name="Spencer B.G."/>
            <person name="White D.J."/>
            <person name="Yarboro C.B."/>
            <person name="Anderson E.L."/>
            <person name="Wallen J.R."/>
            <person name="Gainey M.D."/>
            <person name="Garlena R.A."/>
            <person name="Russell D.A."/>
            <person name="Pope W.H."/>
            <person name="Jacobs-Sera D."/>
            <person name="Hatfull G.F."/>
        </authorList>
    </citation>
    <scope>NUCLEOTIDE SEQUENCE [LARGE SCALE GENOMIC DNA]</scope>
</reference>
<evidence type="ECO:0000313" key="2">
    <source>
        <dbReference type="Proteomes" id="UP000315280"/>
    </source>
</evidence>
<organism evidence="1 2">
    <name type="scientific">Microbacterium phage FuzzBuster</name>
    <dbReference type="NCBI Taxonomy" id="2590935"/>
    <lineage>
        <taxon>Viruses</taxon>
        <taxon>Duplodnaviria</taxon>
        <taxon>Heunggongvirae</taxon>
        <taxon>Uroviricota</taxon>
        <taxon>Caudoviricetes</taxon>
        <taxon>Hodgkinviridae</taxon>
        <taxon>Fuzzbustervirus</taxon>
        <taxon>Fuzzbustervirus fuzzbuster</taxon>
    </lineage>
</organism>
<proteinExistence type="predicted"/>
<dbReference type="Proteomes" id="UP000315280">
    <property type="component" value="Segment"/>
</dbReference>
<name>A0A516KV22_9CAUD</name>
<accession>A0A516KV22</accession>
<protein>
    <submittedName>
        <fullName evidence="1">Minor tail protein</fullName>
    </submittedName>
</protein>
<evidence type="ECO:0000313" key="1">
    <source>
        <dbReference type="EMBL" id="QDP45527.1"/>
    </source>
</evidence>
<dbReference type="EMBL" id="MN062720">
    <property type="protein sequence ID" value="QDP45527.1"/>
    <property type="molecule type" value="Genomic_DNA"/>
</dbReference>
<gene>
    <name evidence="1" type="primary">43</name>
    <name evidence="1" type="ORF">SEA_FUZZBUSTER_43</name>
</gene>
<sequence length="399" mass="43708">MVIGKYGEECISRHSVMIHDRGGVRRIGALTDIAEVEWNRERDVMSGAKIIISGRSCSEQAPFINSIAPRRHEMVIYRGNQRVWEGPILEGNWYSNRVEIIANDVVDYVRGTPMTKAWPNSDNGGQVYMTERIRDILEYELTTSYDMVVSPNGVPATVAVPRWEELDPPANVLPFLEVRSSTGPQGILTRSEVEAFEMMVGEHLQNLAEGGLDYTTVGRKLLIWDSAQTIGRTRILTDADFYGELRVIAAGGEHAAIGHISAQRDEQGGDEPVDPMSGIGNAGAPDPFYGVWTRLVSLSSEEGTDTPTQLVLNSQARRQLVGRNPVPTEILIPSGGGLRLSHDLQINELVPGVIMPVRATLNLRPVQQDQRLDKLTVRETPAGETVQVSLSPAGILGGA</sequence>